<name>A0A9W6NQ52_9ACTN</name>
<organism evidence="1 2">
    <name type="scientific">Dactylosporangium matsuzakiense</name>
    <dbReference type="NCBI Taxonomy" id="53360"/>
    <lineage>
        <taxon>Bacteria</taxon>
        <taxon>Bacillati</taxon>
        <taxon>Actinomycetota</taxon>
        <taxon>Actinomycetes</taxon>
        <taxon>Micromonosporales</taxon>
        <taxon>Micromonosporaceae</taxon>
        <taxon>Dactylosporangium</taxon>
    </lineage>
</organism>
<proteinExistence type="predicted"/>
<comment type="caution">
    <text evidence="1">The sequence shown here is derived from an EMBL/GenBank/DDBJ whole genome shotgun (WGS) entry which is preliminary data.</text>
</comment>
<evidence type="ECO:0000313" key="2">
    <source>
        <dbReference type="Proteomes" id="UP001143480"/>
    </source>
</evidence>
<sequence>MADVKALIAGCVARESGGPDPAARARMVAMMKAGLRALDMNS</sequence>
<dbReference type="EMBL" id="BSFP01000051">
    <property type="protein sequence ID" value="GLL04916.1"/>
    <property type="molecule type" value="Genomic_DNA"/>
</dbReference>
<gene>
    <name evidence="1" type="ORF">GCM10017581_066630</name>
</gene>
<keyword evidence="2" id="KW-1185">Reference proteome</keyword>
<dbReference type="Proteomes" id="UP001143480">
    <property type="component" value="Unassembled WGS sequence"/>
</dbReference>
<evidence type="ECO:0000313" key="1">
    <source>
        <dbReference type="EMBL" id="GLL04916.1"/>
    </source>
</evidence>
<reference evidence="1" key="1">
    <citation type="journal article" date="2014" name="Int. J. Syst. Evol. Microbiol.">
        <title>Complete genome sequence of Corynebacterium casei LMG S-19264T (=DSM 44701T), isolated from a smear-ripened cheese.</title>
        <authorList>
            <consortium name="US DOE Joint Genome Institute (JGI-PGF)"/>
            <person name="Walter F."/>
            <person name="Albersmeier A."/>
            <person name="Kalinowski J."/>
            <person name="Ruckert C."/>
        </authorList>
    </citation>
    <scope>NUCLEOTIDE SEQUENCE</scope>
    <source>
        <strain evidence="1">VKM Ac-1321</strain>
    </source>
</reference>
<protein>
    <submittedName>
        <fullName evidence="1">Uncharacterized protein</fullName>
    </submittedName>
</protein>
<dbReference type="AlphaFoldDB" id="A0A9W6NQ52"/>
<accession>A0A9W6NQ52</accession>
<reference evidence="1" key="2">
    <citation type="submission" date="2023-01" db="EMBL/GenBank/DDBJ databases">
        <authorList>
            <person name="Sun Q."/>
            <person name="Evtushenko L."/>
        </authorList>
    </citation>
    <scope>NUCLEOTIDE SEQUENCE</scope>
    <source>
        <strain evidence="1">VKM Ac-1321</strain>
    </source>
</reference>